<dbReference type="PROSITE" id="PS00455">
    <property type="entry name" value="AMP_BINDING"/>
    <property type="match status" value="1"/>
</dbReference>
<dbReference type="GO" id="GO:0031956">
    <property type="term" value="F:medium-chain fatty acid-CoA ligase activity"/>
    <property type="evidence" value="ECO:0007669"/>
    <property type="project" value="TreeGrafter"/>
</dbReference>
<evidence type="ECO:0000313" key="3">
    <source>
        <dbReference type="Proteomes" id="UP001251528"/>
    </source>
</evidence>
<dbReference type="GO" id="GO:0006631">
    <property type="term" value="P:fatty acid metabolic process"/>
    <property type="evidence" value="ECO:0007669"/>
    <property type="project" value="TreeGrafter"/>
</dbReference>
<evidence type="ECO:0000313" key="2">
    <source>
        <dbReference type="EMBL" id="KAK2600011.1"/>
    </source>
</evidence>
<keyword evidence="3" id="KW-1185">Reference proteome</keyword>
<sequence>MASLSLEAVAQIQSKYGKPVTIDDVVRLRAGDKEQSKVLAYPRTKDTITDYEYFTGSDLDGFVNQACWTLIERGLEGDTREIVALYAESDLSYVVTFLALLRLGYQVMTISTRLGPVAYQALLDSVGCKMILHGQSTRVLSTVADMCSHADTLLQPILTRGDFDKPATSAKPFVRPIHSVEVEQTRVALIMHSSGSTGSPKPLFQSHGAVLGDLLTGMGLRAFNPLPWFHLHGLLTSLQAIYMKNTAHLWNAHIPLTPGNILESVRAVQPEILHCVPYTLKLLAEAPGGLEVLRCCKHVTSGGARVPDQLGDMLVSEAVRLSSTFGLTEVCHIGDSMRRPVDDNSWNYIRLHSPGSPHTVFVKVPGDTGEEKYEAVFLKSHPCLMMSNSDDPPGSYHSGDLYVPHPVIPNAWKYIARKDDCITLANGEKIIPMAMEGILRRHPLTRDALMFGVDREMPGMLVFQSHQGAKMSRREYMDALLPALDEVNGIADDFARVMPDMVVLVPPSIDYPVTDKSNIMRAAAYRVFSDRIHAAYNPKSNVVDQNARGQVLEMFRLEQYLMDLFNGMGGVVLNSVHDEFFTHGVDSLRAIQAGRALQQDLDLRGQSLPNTVVYDARNVAQLAALLYSWQSGENPQELDKQRINKKTLKRTEE</sequence>
<feature type="domain" description="Carrier" evidence="1">
    <location>
        <begin position="552"/>
        <end position="630"/>
    </location>
</feature>
<organism evidence="2 3">
    <name type="scientific">Conoideocrella luteorostrata</name>
    <dbReference type="NCBI Taxonomy" id="1105319"/>
    <lineage>
        <taxon>Eukaryota</taxon>
        <taxon>Fungi</taxon>
        <taxon>Dikarya</taxon>
        <taxon>Ascomycota</taxon>
        <taxon>Pezizomycotina</taxon>
        <taxon>Sordariomycetes</taxon>
        <taxon>Hypocreomycetidae</taxon>
        <taxon>Hypocreales</taxon>
        <taxon>Clavicipitaceae</taxon>
        <taxon>Conoideocrella</taxon>
    </lineage>
</organism>
<dbReference type="SUPFAM" id="SSF56801">
    <property type="entry name" value="Acetyl-CoA synthetase-like"/>
    <property type="match status" value="1"/>
</dbReference>
<dbReference type="PANTHER" id="PTHR43201">
    <property type="entry name" value="ACYL-COA SYNTHETASE"/>
    <property type="match status" value="1"/>
</dbReference>
<dbReference type="InterPro" id="IPR020845">
    <property type="entry name" value="AMP-binding_CS"/>
</dbReference>
<reference evidence="2" key="1">
    <citation type="submission" date="2023-06" db="EMBL/GenBank/DDBJ databases">
        <title>Conoideocrella luteorostrata (Hypocreales: Clavicipitaceae), a potential biocontrol fungus for elongate hemlock scale in United States Christmas tree production areas.</title>
        <authorList>
            <person name="Barrett H."/>
            <person name="Lovett B."/>
            <person name="Macias A.M."/>
            <person name="Stajich J.E."/>
            <person name="Kasson M.T."/>
        </authorList>
    </citation>
    <scope>NUCLEOTIDE SEQUENCE</scope>
    <source>
        <strain evidence="2">ARSEF 14590</strain>
    </source>
</reference>
<dbReference type="SUPFAM" id="SSF47336">
    <property type="entry name" value="ACP-like"/>
    <property type="match status" value="1"/>
</dbReference>
<dbReference type="Gene3D" id="3.40.50.12780">
    <property type="entry name" value="N-terminal domain of ligase-like"/>
    <property type="match status" value="1"/>
</dbReference>
<gene>
    <name evidence="2" type="ORF">QQS21_005245</name>
</gene>
<dbReference type="InterPro" id="IPR009081">
    <property type="entry name" value="PP-bd_ACP"/>
</dbReference>
<dbReference type="InterPro" id="IPR000873">
    <property type="entry name" value="AMP-dep_synth/lig_dom"/>
</dbReference>
<dbReference type="InterPro" id="IPR036736">
    <property type="entry name" value="ACP-like_sf"/>
</dbReference>
<dbReference type="PANTHER" id="PTHR43201:SF11">
    <property type="entry name" value="ENZYME, PUTATIVE (JCVI)-RELATED"/>
    <property type="match status" value="1"/>
</dbReference>
<comment type="caution">
    <text evidence="2">The sequence shown here is derived from an EMBL/GenBank/DDBJ whole genome shotgun (WGS) entry which is preliminary data.</text>
</comment>
<proteinExistence type="predicted"/>
<name>A0AAJ0CPZ8_9HYPO</name>
<dbReference type="Gene3D" id="1.10.1200.10">
    <property type="entry name" value="ACP-like"/>
    <property type="match status" value="1"/>
</dbReference>
<dbReference type="Pfam" id="PF00550">
    <property type="entry name" value="PP-binding"/>
    <property type="match status" value="1"/>
</dbReference>
<dbReference type="InterPro" id="IPR042099">
    <property type="entry name" value="ANL_N_sf"/>
</dbReference>
<dbReference type="AlphaFoldDB" id="A0AAJ0CPZ8"/>
<dbReference type="Proteomes" id="UP001251528">
    <property type="component" value="Unassembled WGS sequence"/>
</dbReference>
<dbReference type="EMBL" id="JASWJB010000085">
    <property type="protein sequence ID" value="KAK2600011.1"/>
    <property type="molecule type" value="Genomic_DNA"/>
</dbReference>
<evidence type="ECO:0000259" key="1">
    <source>
        <dbReference type="PROSITE" id="PS50075"/>
    </source>
</evidence>
<dbReference type="Pfam" id="PF23562">
    <property type="entry name" value="AMP-binding_C_3"/>
    <property type="match status" value="1"/>
</dbReference>
<accession>A0AAJ0CPZ8</accession>
<dbReference type="PROSITE" id="PS50075">
    <property type="entry name" value="CARRIER"/>
    <property type="match status" value="1"/>
</dbReference>
<dbReference type="Pfam" id="PF00501">
    <property type="entry name" value="AMP-binding"/>
    <property type="match status" value="1"/>
</dbReference>
<protein>
    <recommendedName>
        <fullName evidence="1">Carrier domain-containing protein</fullName>
    </recommendedName>
</protein>